<evidence type="ECO:0000313" key="10">
    <source>
        <dbReference type="Proteomes" id="UP000603453"/>
    </source>
</evidence>
<keyword evidence="3" id="KW-0238">DNA-binding</keyword>
<proteinExistence type="predicted"/>
<dbReference type="Gene3D" id="4.10.280.10">
    <property type="entry name" value="Helix-loop-helix DNA-binding domain"/>
    <property type="match status" value="1"/>
</dbReference>
<feature type="domain" description="BHLH" evidence="8">
    <location>
        <begin position="237"/>
        <end position="291"/>
    </location>
</feature>
<evidence type="ECO:0000256" key="1">
    <source>
        <dbReference type="ARBA" id="ARBA00004123"/>
    </source>
</evidence>
<accession>A0A8H7VA56</accession>
<dbReference type="SUPFAM" id="SSF47459">
    <property type="entry name" value="HLH, helix-loop-helix DNA-binding domain"/>
    <property type="match status" value="1"/>
</dbReference>
<dbReference type="PANTHER" id="PTHR45776:SF2">
    <property type="entry name" value="MIP04163P"/>
    <property type="match status" value="1"/>
</dbReference>
<protein>
    <recommendedName>
        <fullName evidence="8">BHLH domain-containing protein</fullName>
    </recommendedName>
</protein>
<evidence type="ECO:0000256" key="2">
    <source>
        <dbReference type="ARBA" id="ARBA00023015"/>
    </source>
</evidence>
<gene>
    <name evidence="9" type="ORF">INT47_006311</name>
</gene>
<dbReference type="PANTHER" id="PTHR45776">
    <property type="entry name" value="MIP04163P"/>
    <property type="match status" value="1"/>
</dbReference>
<evidence type="ECO:0000256" key="7">
    <source>
        <dbReference type="SAM" id="MobiDB-lite"/>
    </source>
</evidence>
<dbReference type="GO" id="GO:0000978">
    <property type="term" value="F:RNA polymerase II cis-regulatory region sequence-specific DNA binding"/>
    <property type="evidence" value="ECO:0007669"/>
    <property type="project" value="TreeGrafter"/>
</dbReference>
<evidence type="ECO:0000256" key="5">
    <source>
        <dbReference type="ARBA" id="ARBA00023242"/>
    </source>
</evidence>
<dbReference type="EMBL" id="JAEPRD010000009">
    <property type="protein sequence ID" value="KAG2211192.1"/>
    <property type="molecule type" value="Genomic_DNA"/>
</dbReference>
<dbReference type="AlphaFoldDB" id="A0A8H7VA56"/>
<dbReference type="GO" id="GO:0046983">
    <property type="term" value="F:protein dimerization activity"/>
    <property type="evidence" value="ECO:0007669"/>
    <property type="project" value="InterPro"/>
</dbReference>
<comment type="caution">
    <text evidence="9">The sequence shown here is derived from an EMBL/GenBank/DDBJ whole genome shotgun (WGS) entry which is preliminary data.</text>
</comment>
<dbReference type="GO" id="GO:0005634">
    <property type="term" value="C:nucleus"/>
    <property type="evidence" value="ECO:0007669"/>
    <property type="project" value="UniProtKB-SubCell"/>
</dbReference>
<dbReference type="InterPro" id="IPR011598">
    <property type="entry name" value="bHLH_dom"/>
</dbReference>
<feature type="region of interest" description="Disordered" evidence="7">
    <location>
        <begin position="1"/>
        <end position="23"/>
    </location>
</feature>
<keyword evidence="2" id="KW-0805">Transcription regulation</keyword>
<keyword evidence="4" id="KW-0804">Transcription</keyword>
<dbReference type="OrthoDB" id="690068at2759"/>
<evidence type="ECO:0000256" key="3">
    <source>
        <dbReference type="ARBA" id="ARBA00023125"/>
    </source>
</evidence>
<dbReference type="Proteomes" id="UP000603453">
    <property type="component" value="Unassembled WGS sequence"/>
</dbReference>
<evidence type="ECO:0000256" key="4">
    <source>
        <dbReference type="ARBA" id="ARBA00023163"/>
    </source>
</evidence>
<keyword evidence="6" id="KW-0175">Coiled coil</keyword>
<sequence>MNSASDLQQHLGHNNRSNSRLANPTAYHMQQMRYKESIGIDPSQMMDGTSLLFVHQQQQQQQQESPNLSDLDYSELANSSPMTGELSARYRTNEGDYNFDQAIKQQQHAYAIQMKRSSTEVETSSGLVGHSQQYNNNKYNGQPQGYYSNSFENNDNGNRLKQFAGSAPSNMGYHGGLYSSFAGSDDMMSVAASQSTQYTGTTKIYQKDNDSEIMDDNYPEDYSNQANMQAIMEKRRRRRESHNAVERRRRDNINDRIQELGTLLPDSVDDGVNRLNKGTILRKSVDQIKKLQNDVAQHKQRVRELEMVLQQHVRQNNNIQHL</sequence>
<feature type="compositionally biased region" description="Polar residues" evidence="7">
    <location>
        <begin position="1"/>
        <end position="22"/>
    </location>
</feature>
<evidence type="ECO:0000256" key="6">
    <source>
        <dbReference type="SAM" id="Coils"/>
    </source>
</evidence>
<comment type="subcellular location">
    <subcellularLocation>
        <location evidence="1">Nucleus</location>
    </subcellularLocation>
</comment>
<organism evidence="9 10">
    <name type="scientific">Mucor saturninus</name>
    <dbReference type="NCBI Taxonomy" id="64648"/>
    <lineage>
        <taxon>Eukaryota</taxon>
        <taxon>Fungi</taxon>
        <taxon>Fungi incertae sedis</taxon>
        <taxon>Mucoromycota</taxon>
        <taxon>Mucoromycotina</taxon>
        <taxon>Mucoromycetes</taxon>
        <taxon>Mucorales</taxon>
        <taxon>Mucorineae</taxon>
        <taxon>Mucoraceae</taxon>
        <taxon>Mucor</taxon>
    </lineage>
</organism>
<keyword evidence="10" id="KW-1185">Reference proteome</keyword>
<dbReference type="GO" id="GO:0000981">
    <property type="term" value="F:DNA-binding transcription factor activity, RNA polymerase II-specific"/>
    <property type="evidence" value="ECO:0007669"/>
    <property type="project" value="TreeGrafter"/>
</dbReference>
<dbReference type="PROSITE" id="PS50888">
    <property type="entry name" value="BHLH"/>
    <property type="match status" value="1"/>
</dbReference>
<feature type="coiled-coil region" evidence="6">
    <location>
        <begin position="281"/>
        <end position="315"/>
    </location>
</feature>
<evidence type="ECO:0000313" key="9">
    <source>
        <dbReference type="EMBL" id="KAG2211192.1"/>
    </source>
</evidence>
<reference evidence="9" key="1">
    <citation type="submission" date="2020-12" db="EMBL/GenBank/DDBJ databases">
        <title>Metabolic potential, ecology and presence of endohyphal bacteria is reflected in genomic diversity of Mucoromycotina.</title>
        <authorList>
            <person name="Muszewska A."/>
            <person name="Okrasinska A."/>
            <person name="Steczkiewicz K."/>
            <person name="Drgas O."/>
            <person name="Orlowska M."/>
            <person name="Perlinska-Lenart U."/>
            <person name="Aleksandrzak-Piekarczyk T."/>
            <person name="Szatraj K."/>
            <person name="Zielenkiewicz U."/>
            <person name="Pilsyk S."/>
            <person name="Malc E."/>
            <person name="Mieczkowski P."/>
            <person name="Kruszewska J.S."/>
            <person name="Biernat P."/>
            <person name="Pawlowska J."/>
        </authorList>
    </citation>
    <scope>NUCLEOTIDE SEQUENCE</scope>
    <source>
        <strain evidence="9">WA0000017839</strain>
    </source>
</reference>
<dbReference type="Pfam" id="PF00010">
    <property type="entry name" value="HLH"/>
    <property type="match status" value="1"/>
</dbReference>
<dbReference type="InterPro" id="IPR036638">
    <property type="entry name" value="HLH_DNA-bd_sf"/>
</dbReference>
<name>A0A8H7VA56_9FUNG</name>
<evidence type="ECO:0000259" key="8">
    <source>
        <dbReference type="PROSITE" id="PS50888"/>
    </source>
</evidence>
<feature type="region of interest" description="Disordered" evidence="7">
    <location>
        <begin position="54"/>
        <end position="83"/>
    </location>
</feature>
<dbReference type="SMART" id="SM00353">
    <property type="entry name" value="HLH"/>
    <property type="match status" value="1"/>
</dbReference>
<keyword evidence="5" id="KW-0539">Nucleus</keyword>